<dbReference type="EMBL" id="WHYR01000005">
    <property type="protein sequence ID" value="MQL51184.1"/>
    <property type="molecule type" value="Genomic_DNA"/>
</dbReference>
<keyword evidence="4" id="KW-0812">Transmembrane</keyword>
<keyword evidence="7" id="KW-1185">Reference proteome</keyword>
<keyword evidence="2" id="KW-0547">Nucleotide-binding</keyword>
<dbReference type="NCBIfam" id="TIGR01494">
    <property type="entry name" value="ATPase_P-type"/>
    <property type="match status" value="1"/>
</dbReference>
<gene>
    <name evidence="6" type="ORF">GFC01_02680</name>
</gene>
<keyword evidence="4" id="KW-1133">Transmembrane helix</keyword>
<evidence type="ECO:0000256" key="4">
    <source>
        <dbReference type="SAM" id="Phobius"/>
    </source>
</evidence>
<reference evidence="6 7" key="1">
    <citation type="submission" date="2019-10" db="EMBL/GenBank/DDBJ databases">
        <title>Comparative genomics of sulfur disproportionating microorganisms.</title>
        <authorList>
            <person name="Ward L.M."/>
            <person name="Bertran E."/>
            <person name="Johnston D."/>
        </authorList>
    </citation>
    <scope>NUCLEOTIDE SEQUENCE [LARGE SCALE GENOMIC DNA]</scope>
    <source>
        <strain evidence="6 7">DSM 14055</strain>
    </source>
</reference>
<evidence type="ECO:0000256" key="1">
    <source>
        <dbReference type="ARBA" id="ARBA00004141"/>
    </source>
</evidence>
<dbReference type="Pfam" id="PF00690">
    <property type="entry name" value="Cation_ATPase_N"/>
    <property type="match status" value="1"/>
</dbReference>
<dbReference type="GO" id="GO:0016020">
    <property type="term" value="C:membrane"/>
    <property type="evidence" value="ECO:0007669"/>
    <property type="project" value="UniProtKB-SubCell"/>
</dbReference>
<dbReference type="InterPro" id="IPR059000">
    <property type="entry name" value="ATPase_P-type_domA"/>
</dbReference>
<dbReference type="PANTHER" id="PTHR42861">
    <property type="entry name" value="CALCIUM-TRANSPORTING ATPASE"/>
    <property type="match status" value="1"/>
</dbReference>
<evidence type="ECO:0000256" key="2">
    <source>
        <dbReference type="ARBA" id="ARBA00022741"/>
    </source>
</evidence>
<evidence type="ECO:0000256" key="3">
    <source>
        <dbReference type="ARBA" id="ARBA00022840"/>
    </source>
</evidence>
<evidence type="ECO:0000259" key="5">
    <source>
        <dbReference type="SMART" id="SM00831"/>
    </source>
</evidence>
<dbReference type="InterPro" id="IPR001757">
    <property type="entry name" value="P_typ_ATPase"/>
</dbReference>
<organism evidence="6 7">
    <name type="scientific">Desulfofundulus thermobenzoicus</name>
    <dbReference type="NCBI Taxonomy" id="29376"/>
    <lineage>
        <taxon>Bacteria</taxon>
        <taxon>Bacillati</taxon>
        <taxon>Bacillota</taxon>
        <taxon>Clostridia</taxon>
        <taxon>Eubacteriales</taxon>
        <taxon>Peptococcaceae</taxon>
        <taxon>Desulfofundulus</taxon>
    </lineage>
</organism>
<dbReference type="OrthoDB" id="9760364at2"/>
<feature type="transmembrane region" description="Helical" evidence="4">
    <location>
        <begin position="83"/>
        <end position="101"/>
    </location>
</feature>
<dbReference type="SMART" id="SM00831">
    <property type="entry name" value="Cation_ATPase_N"/>
    <property type="match status" value="1"/>
</dbReference>
<feature type="non-terminal residue" evidence="6">
    <location>
        <position position="205"/>
    </location>
</feature>
<dbReference type="InterPro" id="IPR023298">
    <property type="entry name" value="ATPase_P-typ_TM_dom_sf"/>
</dbReference>
<keyword evidence="4" id="KW-0472">Membrane</keyword>
<dbReference type="Pfam" id="PF00122">
    <property type="entry name" value="E1-E2_ATPase"/>
    <property type="match status" value="1"/>
</dbReference>
<proteinExistence type="predicted"/>
<feature type="domain" description="Cation-transporting P-type ATPase N-terminal" evidence="5">
    <location>
        <begin position="4"/>
        <end position="78"/>
    </location>
</feature>
<dbReference type="AlphaFoldDB" id="A0A6N7IMN4"/>
<accession>A0A6N7IMN4</accession>
<dbReference type="RefSeq" id="WP_152945114.1">
    <property type="nucleotide sequence ID" value="NZ_WHYR01000005.1"/>
</dbReference>
<comment type="subcellular location">
    <subcellularLocation>
        <location evidence="1">Membrane</location>
        <topology evidence="1">Multi-pass membrane protein</topology>
    </subcellularLocation>
</comment>
<dbReference type="InterPro" id="IPR008250">
    <property type="entry name" value="ATPase_P-typ_transduc_dom_A_sf"/>
</dbReference>
<dbReference type="Gene3D" id="2.70.150.10">
    <property type="entry name" value="Calcium-transporting ATPase, cytoplasmic transduction domain A"/>
    <property type="match status" value="1"/>
</dbReference>
<dbReference type="InterPro" id="IPR004014">
    <property type="entry name" value="ATPase_P-typ_cation-transptr_N"/>
</dbReference>
<sequence>MPEQWYSLSGQEVAAVLQTSLERGLDDGAVRERMARFGPNQLTRAPRVPLWQLFLEQFRDFMVLILLAATVISGFLGEYADAVTIMIIVTLNAVLGCIQEYRAERSMEALRELAAPEARVIRGGLERKIPAAELVPGDLVLLEAGDRVPADVRLVQAVNLEVEESALTGESIPAKKQVQAIAGKVIPGDARNMAYLGTVVTRGRG</sequence>
<dbReference type="GO" id="GO:0005524">
    <property type="term" value="F:ATP binding"/>
    <property type="evidence" value="ECO:0007669"/>
    <property type="project" value="UniProtKB-KW"/>
</dbReference>
<dbReference type="Gene3D" id="1.20.1110.10">
    <property type="entry name" value="Calcium-transporting ATPase, transmembrane domain"/>
    <property type="match status" value="1"/>
</dbReference>
<comment type="caution">
    <text evidence="6">The sequence shown here is derived from an EMBL/GenBank/DDBJ whole genome shotgun (WGS) entry which is preliminary data.</text>
</comment>
<name>A0A6N7IMN4_9FIRM</name>
<dbReference type="Proteomes" id="UP000441717">
    <property type="component" value="Unassembled WGS sequence"/>
</dbReference>
<keyword evidence="3" id="KW-0067">ATP-binding</keyword>
<dbReference type="GO" id="GO:0016887">
    <property type="term" value="F:ATP hydrolysis activity"/>
    <property type="evidence" value="ECO:0007669"/>
    <property type="project" value="InterPro"/>
</dbReference>
<evidence type="ECO:0000313" key="7">
    <source>
        <dbReference type="Proteomes" id="UP000441717"/>
    </source>
</evidence>
<protein>
    <submittedName>
        <fullName evidence="6">HAD-IC family P-type ATPase</fullName>
    </submittedName>
</protein>
<dbReference type="SUPFAM" id="SSF81665">
    <property type="entry name" value="Calcium ATPase, transmembrane domain M"/>
    <property type="match status" value="1"/>
</dbReference>
<evidence type="ECO:0000313" key="6">
    <source>
        <dbReference type="EMBL" id="MQL51184.1"/>
    </source>
</evidence>
<dbReference type="SUPFAM" id="SSF81653">
    <property type="entry name" value="Calcium ATPase, transduction domain A"/>
    <property type="match status" value="1"/>
</dbReference>